<dbReference type="InterPro" id="IPR036291">
    <property type="entry name" value="NAD(P)-bd_dom_sf"/>
</dbReference>
<dbReference type="AlphaFoldDB" id="A0A0G0PKI1"/>
<feature type="domain" description="Gfo/Idh/MocA-like oxidoreductase N-terminal" evidence="1">
    <location>
        <begin position="3"/>
        <end position="120"/>
    </location>
</feature>
<evidence type="ECO:0000313" key="3">
    <source>
        <dbReference type="Proteomes" id="UP000034893"/>
    </source>
</evidence>
<dbReference type="Pfam" id="PF01408">
    <property type="entry name" value="GFO_IDH_MocA"/>
    <property type="match status" value="1"/>
</dbReference>
<organism evidence="2 3">
    <name type="scientific">Candidatus Curtissbacteria bacterium GW2011_GWC2_38_9</name>
    <dbReference type="NCBI Taxonomy" id="1618414"/>
    <lineage>
        <taxon>Bacteria</taxon>
        <taxon>Candidatus Curtissiibacteriota</taxon>
    </lineage>
</organism>
<dbReference type="InterPro" id="IPR000683">
    <property type="entry name" value="Gfo/Idh/MocA-like_OxRdtase_N"/>
</dbReference>
<dbReference type="GO" id="GO:0000166">
    <property type="term" value="F:nucleotide binding"/>
    <property type="evidence" value="ECO:0007669"/>
    <property type="project" value="InterPro"/>
</dbReference>
<evidence type="ECO:0000313" key="2">
    <source>
        <dbReference type="EMBL" id="KKQ89816.1"/>
    </source>
</evidence>
<name>A0A0G0PKI1_9BACT</name>
<dbReference type="Proteomes" id="UP000034893">
    <property type="component" value="Unassembled WGS sequence"/>
</dbReference>
<reference evidence="2 3" key="1">
    <citation type="journal article" date="2015" name="Nature">
        <title>rRNA introns, odd ribosomes, and small enigmatic genomes across a large radiation of phyla.</title>
        <authorList>
            <person name="Brown C.T."/>
            <person name="Hug L.A."/>
            <person name="Thomas B.C."/>
            <person name="Sharon I."/>
            <person name="Castelle C.J."/>
            <person name="Singh A."/>
            <person name="Wilkins M.J."/>
            <person name="Williams K.H."/>
            <person name="Banfield J.F."/>
        </authorList>
    </citation>
    <scope>NUCLEOTIDE SEQUENCE [LARGE SCALE GENOMIC DNA]</scope>
</reference>
<proteinExistence type="predicted"/>
<evidence type="ECO:0000259" key="1">
    <source>
        <dbReference type="Pfam" id="PF01408"/>
    </source>
</evidence>
<dbReference type="PANTHER" id="PTHR43377">
    <property type="entry name" value="BILIVERDIN REDUCTASE A"/>
    <property type="match status" value="1"/>
</dbReference>
<protein>
    <submittedName>
        <fullName evidence="2">Oxidoreductase Gfo/Idh/MocA family/transferase hexapeptide repeat protein</fullName>
    </submittedName>
</protein>
<dbReference type="Gene3D" id="3.30.360.10">
    <property type="entry name" value="Dihydrodipicolinate Reductase, domain 2"/>
    <property type="match status" value="1"/>
</dbReference>
<keyword evidence="2" id="KW-0808">Transferase</keyword>
<accession>A0A0G0PKI1</accession>
<dbReference type="SUPFAM" id="SSF51735">
    <property type="entry name" value="NAD(P)-binding Rossmann-fold domains"/>
    <property type="match status" value="1"/>
</dbReference>
<comment type="caution">
    <text evidence="2">The sequence shown here is derived from an EMBL/GenBank/DDBJ whole genome shotgun (WGS) entry which is preliminary data.</text>
</comment>
<dbReference type="PANTHER" id="PTHR43377:SF6">
    <property type="entry name" value="GFO_IDH_MOCA-LIKE OXIDOREDUCTASE N-TERMINAL DOMAIN-CONTAINING PROTEIN"/>
    <property type="match status" value="1"/>
</dbReference>
<dbReference type="InterPro" id="IPR051450">
    <property type="entry name" value="Gfo/Idh/MocA_Oxidoreductases"/>
</dbReference>
<dbReference type="EMBL" id="LBVP01000007">
    <property type="protein sequence ID" value="KKQ89816.1"/>
    <property type="molecule type" value="Genomic_DNA"/>
</dbReference>
<sequence length="298" mass="35075">MVKTAIVGIGRWGKKLLREMEKISDVSICCYRGNKENLQWIKKYYPNIKITTKLTRVLSDKSINSVIIATNISSHFNLAKKALLSGKNVFLEKPPTTSVSELNELIEIAKANKVLLFIDHIFVYYPIFFKVAQILKKEYPPQVRFKWLKWGTFDEDLLWNLAYHEVYLAINLFGTPISIKILEQNSIKTDLDLVKFKMDFKKRGRIIKCFFEINRHSPKKIKQIEFVLLKKKLIWEDDFLLQKNKMRKVLFKSKDKPLTLMCRKFIHKIENNDRSDPQEKVAKKAIGVIQRINQLAKR</sequence>
<gene>
    <name evidence="2" type="ORF">UT12_C0007G0013</name>
</gene>
<dbReference type="GO" id="GO:0016740">
    <property type="term" value="F:transferase activity"/>
    <property type="evidence" value="ECO:0007669"/>
    <property type="project" value="UniProtKB-KW"/>
</dbReference>
<dbReference type="Gene3D" id="3.40.50.720">
    <property type="entry name" value="NAD(P)-binding Rossmann-like Domain"/>
    <property type="match status" value="1"/>
</dbReference>